<name>A0ABW7MNF5_9FLAO</name>
<evidence type="ECO:0000313" key="2">
    <source>
        <dbReference type="Proteomes" id="UP001610104"/>
    </source>
</evidence>
<evidence type="ECO:0000313" key="1">
    <source>
        <dbReference type="EMBL" id="MFH6768348.1"/>
    </source>
</evidence>
<accession>A0ABW7MNF5</accession>
<dbReference type="RefSeq" id="WP_395437584.1">
    <property type="nucleotide sequence ID" value="NZ_JBAWKC010000001.1"/>
</dbReference>
<gene>
    <name evidence="1" type="ORF">V8G56_06350</name>
</gene>
<dbReference type="Proteomes" id="UP001610104">
    <property type="component" value="Unassembled WGS sequence"/>
</dbReference>
<organism evidence="1 2">
    <name type="scientific">Gaetbulibacter aquiaggeris</name>
    <dbReference type="NCBI Taxonomy" id="1735373"/>
    <lineage>
        <taxon>Bacteria</taxon>
        <taxon>Pseudomonadati</taxon>
        <taxon>Bacteroidota</taxon>
        <taxon>Flavobacteriia</taxon>
        <taxon>Flavobacteriales</taxon>
        <taxon>Flavobacteriaceae</taxon>
        <taxon>Gaetbulibacter</taxon>
    </lineage>
</organism>
<protein>
    <submittedName>
        <fullName evidence="1">Uncharacterized protein</fullName>
    </submittedName>
</protein>
<dbReference type="EMBL" id="JBAWKC010000001">
    <property type="protein sequence ID" value="MFH6768348.1"/>
    <property type="molecule type" value="Genomic_DNA"/>
</dbReference>
<sequence>MNNNTNAVEDGLDSGTYRYDLLDDGKNIFLIIDDNEFGGLTLSNNILTIDQNLRSTGTGADGFIYSFQLVQTIE</sequence>
<proteinExistence type="predicted"/>
<comment type="caution">
    <text evidence="1">The sequence shown here is derived from an EMBL/GenBank/DDBJ whole genome shotgun (WGS) entry which is preliminary data.</text>
</comment>
<keyword evidence="2" id="KW-1185">Reference proteome</keyword>
<reference evidence="1 2" key="1">
    <citation type="submission" date="2024-02" db="EMBL/GenBank/DDBJ databases">
        <title>A Gaetbulibacter species isolated from tidal flats and genomic insights of their niches.</title>
        <authorList>
            <person name="Ye Y."/>
        </authorList>
    </citation>
    <scope>NUCLEOTIDE SEQUENCE [LARGE SCALE GENOMIC DNA]</scope>
    <source>
        <strain evidence="1 2">KEM-8</strain>
    </source>
</reference>